<evidence type="ECO:0000256" key="1">
    <source>
        <dbReference type="SAM" id="MobiDB-lite"/>
    </source>
</evidence>
<feature type="region of interest" description="Disordered" evidence="1">
    <location>
        <begin position="1"/>
        <end position="43"/>
    </location>
</feature>
<protein>
    <submittedName>
        <fullName evidence="2">Uncharacterized protein</fullName>
    </submittedName>
</protein>
<dbReference type="SUPFAM" id="SSF56672">
    <property type="entry name" value="DNA/RNA polymerases"/>
    <property type="match status" value="1"/>
</dbReference>
<feature type="compositionally biased region" description="Basic and acidic residues" evidence="1">
    <location>
        <begin position="1"/>
        <end position="10"/>
    </location>
</feature>
<name>A0A392NP89_9FABA</name>
<comment type="caution">
    <text evidence="2">The sequence shown here is derived from an EMBL/GenBank/DDBJ whole genome shotgun (WGS) entry which is preliminary data.</text>
</comment>
<dbReference type="EMBL" id="LXQA010046825">
    <property type="protein sequence ID" value="MCI01687.1"/>
    <property type="molecule type" value="Genomic_DNA"/>
</dbReference>
<accession>A0A392NP89</accession>
<feature type="compositionally biased region" description="Basic and acidic residues" evidence="1">
    <location>
        <begin position="34"/>
        <end position="43"/>
    </location>
</feature>
<proteinExistence type="predicted"/>
<reference evidence="2 3" key="1">
    <citation type="journal article" date="2018" name="Front. Plant Sci.">
        <title>Red Clover (Trifolium pratense) and Zigzag Clover (T. medium) - A Picture of Genomic Similarities and Differences.</title>
        <authorList>
            <person name="Dluhosova J."/>
            <person name="Istvanek J."/>
            <person name="Nedelnik J."/>
            <person name="Repkova J."/>
        </authorList>
    </citation>
    <scope>NUCLEOTIDE SEQUENCE [LARGE SCALE GENOMIC DNA]</scope>
    <source>
        <strain evidence="3">cv. 10/8</strain>
        <tissue evidence="2">Leaf</tissue>
    </source>
</reference>
<gene>
    <name evidence="2" type="ORF">A2U01_0022714</name>
</gene>
<organism evidence="2 3">
    <name type="scientific">Trifolium medium</name>
    <dbReference type="NCBI Taxonomy" id="97028"/>
    <lineage>
        <taxon>Eukaryota</taxon>
        <taxon>Viridiplantae</taxon>
        <taxon>Streptophyta</taxon>
        <taxon>Embryophyta</taxon>
        <taxon>Tracheophyta</taxon>
        <taxon>Spermatophyta</taxon>
        <taxon>Magnoliopsida</taxon>
        <taxon>eudicotyledons</taxon>
        <taxon>Gunneridae</taxon>
        <taxon>Pentapetalae</taxon>
        <taxon>rosids</taxon>
        <taxon>fabids</taxon>
        <taxon>Fabales</taxon>
        <taxon>Fabaceae</taxon>
        <taxon>Papilionoideae</taxon>
        <taxon>50 kb inversion clade</taxon>
        <taxon>NPAAA clade</taxon>
        <taxon>Hologalegina</taxon>
        <taxon>IRL clade</taxon>
        <taxon>Trifolieae</taxon>
        <taxon>Trifolium</taxon>
    </lineage>
</organism>
<dbReference type="Gene3D" id="3.10.10.10">
    <property type="entry name" value="HIV Type 1 Reverse Transcriptase, subunit A, domain 1"/>
    <property type="match status" value="1"/>
</dbReference>
<keyword evidence="3" id="KW-1185">Reference proteome</keyword>
<dbReference type="InterPro" id="IPR043502">
    <property type="entry name" value="DNA/RNA_pol_sf"/>
</dbReference>
<sequence length="155" mass="17248">MEDKPVENKQDQFMVNGSNEIKDLNAARSKTNSKKKESISETTYEHLECVIDDDPLGFENGWSDEVGKLEAQDPLEEVNLAEEGREDTSQAKSETVHTGGGGEDQSRDRKVAQRLVHPNSQIFIAEEDVPKTAFKCPGTIGTFEWTVMTFGLKNA</sequence>
<dbReference type="Proteomes" id="UP000265520">
    <property type="component" value="Unassembled WGS sequence"/>
</dbReference>
<feature type="region of interest" description="Disordered" evidence="1">
    <location>
        <begin position="69"/>
        <end position="113"/>
    </location>
</feature>
<evidence type="ECO:0000313" key="3">
    <source>
        <dbReference type="Proteomes" id="UP000265520"/>
    </source>
</evidence>
<evidence type="ECO:0000313" key="2">
    <source>
        <dbReference type="EMBL" id="MCI01687.1"/>
    </source>
</evidence>
<dbReference type="AlphaFoldDB" id="A0A392NP89"/>
<feature type="non-terminal residue" evidence="2">
    <location>
        <position position="155"/>
    </location>
</feature>